<dbReference type="Gene3D" id="3.30.450.180">
    <property type="match status" value="1"/>
</dbReference>
<feature type="domain" description="HTH cro/C1-type" evidence="2">
    <location>
        <begin position="39"/>
        <end position="86"/>
    </location>
</feature>
<organism evidence="3 4">
    <name type="scientific">Streptomyces xanthii</name>
    <dbReference type="NCBI Taxonomy" id="2768069"/>
    <lineage>
        <taxon>Bacteria</taxon>
        <taxon>Bacillati</taxon>
        <taxon>Actinomycetota</taxon>
        <taxon>Actinomycetes</taxon>
        <taxon>Kitasatosporales</taxon>
        <taxon>Streptomycetaceae</taxon>
        <taxon>Streptomyces</taxon>
    </lineage>
</organism>
<dbReference type="PROSITE" id="PS50943">
    <property type="entry name" value="HTH_CROC1"/>
    <property type="match status" value="1"/>
</dbReference>
<dbReference type="InterPro" id="IPR041413">
    <property type="entry name" value="MLTR_LBD"/>
</dbReference>
<dbReference type="Pfam" id="PF13560">
    <property type="entry name" value="HTH_31"/>
    <property type="match status" value="1"/>
</dbReference>
<dbReference type="Pfam" id="PF17765">
    <property type="entry name" value="MLTR_LBD"/>
    <property type="match status" value="1"/>
</dbReference>
<dbReference type="Proteomes" id="UP000516428">
    <property type="component" value="Chromosome"/>
</dbReference>
<reference evidence="3 4" key="1">
    <citation type="submission" date="2020-09" db="EMBL/GenBank/DDBJ databases">
        <title>A novel species.</title>
        <authorList>
            <person name="Gao J."/>
        </authorList>
    </citation>
    <scope>NUCLEOTIDE SEQUENCE [LARGE SCALE GENOMIC DNA]</scope>
    <source>
        <strain evidence="3 4">CRXT-Y-14</strain>
    </source>
</reference>
<evidence type="ECO:0000313" key="3">
    <source>
        <dbReference type="EMBL" id="QNS03834.1"/>
    </source>
</evidence>
<evidence type="ECO:0000256" key="1">
    <source>
        <dbReference type="SAM" id="MobiDB-lite"/>
    </source>
</evidence>
<dbReference type="GO" id="GO:0003677">
    <property type="term" value="F:DNA binding"/>
    <property type="evidence" value="ECO:0007669"/>
    <property type="project" value="InterPro"/>
</dbReference>
<protein>
    <submittedName>
        <fullName evidence="3">Helix-turn-helix domain-containing protein</fullName>
    </submittedName>
</protein>
<proteinExistence type="predicted"/>
<dbReference type="Gene3D" id="1.10.260.40">
    <property type="entry name" value="lambda repressor-like DNA-binding domains"/>
    <property type="match status" value="1"/>
</dbReference>
<dbReference type="CDD" id="cd00093">
    <property type="entry name" value="HTH_XRE"/>
    <property type="match status" value="1"/>
</dbReference>
<name>A0A7H1B529_9ACTN</name>
<accession>A0A7H1B529</accession>
<dbReference type="AlphaFoldDB" id="A0A7H1B529"/>
<dbReference type="SMART" id="SM00530">
    <property type="entry name" value="HTH_XRE"/>
    <property type="match status" value="1"/>
</dbReference>
<evidence type="ECO:0000313" key="4">
    <source>
        <dbReference type="Proteomes" id="UP000516428"/>
    </source>
</evidence>
<dbReference type="PANTHER" id="PTHR35010:SF2">
    <property type="entry name" value="BLL4672 PROTEIN"/>
    <property type="match status" value="1"/>
</dbReference>
<dbReference type="SUPFAM" id="SSF47413">
    <property type="entry name" value="lambda repressor-like DNA-binding domains"/>
    <property type="match status" value="1"/>
</dbReference>
<dbReference type="InterPro" id="IPR001387">
    <property type="entry name" value="Cro/C1-type_HTH"/>
</dbReference>
<sequence length="283" mass="31132">MDLTVERRTELSQFLRTRRARLRPADVGLVSYGQRRVPGLRREELAQLAGVSVEYYVRLEQGRNPHVSDSVLESVGRALRLDPAEQEHLRNLARPDRARPAARPAAAPRPEPVRPGLRRLLDAQPGPAYLCGPLTEVVAWNAQAAAVFGDFSQLPEEQRTFAHLVFLDEAYRSLLAGSLRAKAEATVGFLRVSVGRYPDDPALASLLGTLAMKSEEFGTLWARQDVHEKGAGRYALRHPVVGPLDLDFEILHLPDNGQVLVSYLPAPGTDAAENLGLLASWTG</sequence>
<dbReference type="PANTHER" id="PTHR35010">
    <property type="entry name" value="BLL4672 PROTEIN-RELATED"/>
    <property type="match status" value="1"/>
</dbReference>
<dbReference type="RefSeq" id="WP_188336585.1">
    <property type="nucleotide sequence ID" value="NZ_CP061281.1"/>
</dbReference>
<keyword evidence="4" id="KW-1185">Reference proteome</keyword>
<dbReference type="InterPro" id="IPR010982">
    <property type="entry name" value="Lambda_DNA-bd_dom_sf"/>
</dbReference>
<evidence type="ECO:0000259" key="2">
    <source>
        <dbReference type="PROSITE" id="PS50943"/>
    </source>
</evidence>
<dbReference type="KEGG" id="sxn:IAG42_09455"/>
<feature type="region of interest" description="Disordered" evidence="1">
    <location>
        <begin position="93"/>
        <end position="115"/>
    </location>
</feature>
<gene>
    <name evidence="3" type="ORF">IAG42_09455</name>
</gene>
<dbReference type="EMBL" id="CP061281">
    <property type="protein sequence ID" value="QNS03834.1"/>
    <property type="molecule type" value="Genomic_DNA"/>
</dbReference>